<proteinExistence type="predicted"/>
<dbReference type="STRING" id="629741.GCWU000324_03145"/>
<gene>
    <name evidence="1" type="ORF">GCWU000324_03145</name>
</gene>
<dbReference type="HOGENOM" id="CLU_2861807_0_0_4"/>
<dbReference type="AlphaFoldDB" id="C4GN56"/>
<dbReference type="EMBL" id="ACJW02000008">
    <property type="protein sequence ID" value="EEP66741.1"/>
    <property type="molecule type" value="Genomic_DNA"/>
</dbReference>
<evidence type="ECO:0000313" key="1">
    <source>
        <dbReference type="EMBL" id="EEP66741.1"/>
    </source>
</evidence>
<evidence type="ECO:0000313" key="2">
    <source>
        <dbReference type="Proteomes" id="UP000003009"/>
    </source>
</evidence>
<reference evidence="1" key="1">
    <citation type="submission" date="2009-04" db="EMBL/GenBank/DDBJ databases">
        <authorList>
            <person name="Weinstock G."/>
            <person name="Sodergren E."/>
            <person name="Clifton S."/>
            <person name="Fulton L."/>
            <person name="Fulton B."/>
            <person name="Courtney L."/>
            <person name="Fronick C."/>
            <person name="Harrison M."/>
            <person name="Strong C."/>
            <person name="Farmer C."/>
            <person name="Delahaunty K."/>
            <person name="Markovic C."/>
            <person name="Hall O."/>
            <person name="Minx P."/>
            <person name="Tomlinson C."/>
            <person name="Mitreva M."/>
            <person name="Nelson J."/>
            <person name="Hou S."/>
            <person name="Wollam A."/>
            <person name="Pepin K.H."/>
            <person name="Johnson M."/>
            <person name="Bhonagiri V."/>
            <person name="Nash W.E."/>
            <person name="Warren W."/>
            <person name="Chinwalla A."/>
            <person name="Mardis E.R."/>
            <person name="Wilson R.K."/>
        </authorList>
    </citation>
    <scope>NUCLEOTIDE SEQUENCE [LARGE SCALE GENOMIC DNA]</scope>
    <source>
        <strain evidence="1">ATCC 51147</strain>
    </source>
</reference>
<dbReference type="Proteomes" id="UP000003009">
    <property type="component" value="Unassembled WGS sequence"/>
</dbReference>
<organism evidence="1 2">
    <name type="scientific">Kingella oralis ATCC 51147</name>
    <dbReference type="NCBI Taxonomy" id="629741"/>
    <lineage>
        <taxon>Bacteria</taxon>
        <taxon>Pseudomonadati</taxon>
        <taxon>Pseudomonadota</taxon>
        <taxon>Betaproteobacteria</taxon>
        <taxon>Neisseriales</taxon>
        <taxon>Neisseriaceae</taxon>
        <taxon>Kingella</taxon>
    </lineage>
</organism>
<accession>C4GN56</accession>
<sequence length="64" mass="7014">MRQPENRFAQPVSGCLCMVATHCNPVGNLIARRLADIAVTIRTTPRLAASHRRAITEIFTPKAA</sequence>
<protein>
    <submittedName>
        <fullName evidence="1">Uncharacterized protein</fullName>
    </submittedName>
</protein>
<name>C4GN56_9NEIS</name>
<comment type="caution">
    <text evidence="1">The sequence shown here is derived from an EMBL/GenBank/DDBJ whole genome shotgun (WGS) entry which is preliminary data.</text>
</comment>
<keyword evidence="2" id="KW-1185">Reference proteome</keyword>